<evidence type="ECO:0000256" key="2">
    <source>
        <dbReference type="SAM" id="Phobius"/>
    </source>
</evidence>
<dbReference type="Pfam" id="PF20152">
    <property type="entry name" value="DUF6534"/>
    <property type="match status" value="1"/>
</dbReference>
<dbReference type="HOGENOM" id="CLU_046025_5_4_1"/>
<dbReference type="PANTHER" id="PTHR40465:SF1">
    <property type="entry name" value="DUF6534 DOMAIN-CONTAINING PROTEIN"/>
    <property type="match status" value="1"/>
</dbReference>
<keyword evidence="2" id="KW-1133">Transmembrane helix</keyword>
<organism evidence="4 5">
    <name type="scientific">Ceriporiopsis subvermispora (strain B)</name>
    <name type="common">White-rot fungus</name>
    <name type="synonym">Gelatoporia subvermispora</name>
    <dbReference type="NCBI Taxonomy" id="914234"/>
    <lineage>
        <taxon>Eukaryota</taxon>
        <taxon>Fungi</taxon>
        <taxon>Dikarya</taxon>
        <taxon>Basidiomycota</taxon>
        <taxon>Agaricomycotina</taxon>
        <taxon>Agaricomycetes</taxon>
        <taxon>Polyporales</taxon>
        <taxon>Gelatoporiaceae</taxon>
        <taxon>Gelatoporia</taxon>
    </lineage>
</organism>
<keyword evidence="5" id="KW-1185">Reference proteome</keyword>
<accession>M2RQW9</accession>
<dbReference type="STRING" id="914234.M2RQW9"/>
<feature type="transmembrane region" description="Helical" evidence="2">
    <location>
        <begin position="53"/>
        <end position="77"/>
    </location>
</feature>
<dbReference type="AlphaFoldDB" id="M2RQW9"/>
<feature type="transmembrane region" description="Helical" evidence="2">
    <location>
        <begin position="89"/>
        <end position="112"/>
    </location>
</feature>
<gene>
    <name evidence="4" type="ORF">CERSUDRAFT_109894</name>
</gene>
<evidence type="ECO:0000313" key="4">
    <source>
        <dbReference type="EMBL" id="EMD41296.1"/>
    </source>
</evidence>
<evidence type="ECO:0000259" key="3">
    <source>
        <dbReference type="Pfam" id="PF20152"/>
    </source>
</evidence>
<feature type="region of interest" description="Disordered" evidence="1">
    <location>
        <begin position="269"/>
        <end position="288"/>
    </location>
</feature>
<dbReference type="EMBL" id="KB445791">
    <property type="protein sequence ID" value="EMD41296.1"/>
    <property type="molecule type" value="Genomic_DNA"/>
</dbReference>
<feature type="transmembrane region" description="Helical" evidence="2">
    <location>
        <begin position="124"/>
        <end position="146"/>
    </location>
</feature>
<evidence type="ECO:0000313" key="5">
    <source>
        <dbReference type="Proteomes" id="UP000016930"/>
    </source>
</evidence>
<feature type="domain" description="DUF6534" evidence="3">
    <location>
        <begin position="171"/>
        <end position="257"/>
    </location>
</feature>
<dbReference type="PANTHER" id="PTHR40465">
    <property type="entry name" value="CHROMOSOME 1, WHOLE GENOME SHOTGUN SEQUENCE"/>
    <property type="match status" value="1"/>
</dbReference>
<keyword evidence="2" id="KW-0812">Transmembrane</keyword>
<name>M2RQW9_CERS8</name>
<feature type="transmembrane region" description="Helical" evidence="2">
    <location>
        <begin position="199"/>
        <end position="224"/>
    </location>
</feature>
<evidence type="ECO:0000256" key="1">
    <source>
        <dbReference type="SAM" id="MobiDB-lite"/>
    </source>
</evidence>
<dbReference type="Proteomes" id="UP000016930">
    <property type="component" value="Unassembled WGS sequence"/>
</dbReference>
<feature type="transmembrane region" description="Helical" evidence="2">
    <location>
        <begin position="236"/>
        <end position="253"/>
    </location>
</feature>
<reference evidence="4 5" key="1">
    <citation type="journal article" date="2012" name="Proc. Natl. Acad. Sci. U.S.A.">
        <title>Comparative genomics of Ceriporiopsis subvermispora and Phanerochaete chrysosporium provide insight into selective ligninolysis.</title>
        <authorList>
            <person name="Fernandez-Fueyo E."/>
            <person name="Ruiz-Duenas F.J."/>
            <person name="Ferreira P."/>
            <person name="Floudas D."/>
            <person name="Hibbett D.S."/>
            <person name="Canessa P."/>
            <person name="Larrondo L.F."/>
            <person name="James T.Y."/>
            <person name="Seelenfreund D."/>
            <person name="Lobos S."/>
            <person name="Polanco R."/>
            <person name="Tello M."/>
            <person name="Honda Y."/>
            <person name="Watanabe T."/>
            <person name="Watanabe T."/>
            <person name="Ryu J.S."/>
            <person name="Kubicek C.P."/>
            <person name="Schmoll M."/>
            <person name="Gaskell J."/>
            <person name="Hammel K.E."/>
            <person name="St John F.J."/>
            <person name="Vanden Wymelenberg A."/>
            <person name="Sabat G."/>
            <person name="Splinter BonDurant S."/>
            <person name="Syed K."/>
            <person name="Yadav J.S."/>
            <person name="Doddapaneni H."/>
            <person name="Subramanian V."/>
            <person name="Lavin J.L."/>
            <person name="Oguiza J.A."/>
            <person name="Perez G."/>
            <person name="Pisabarro A.G."/>
            <person name="Ramirez L."/>
            <person name="Santoyo F."/>
            <person name="Master E."/>
            <person name="Coutinho P.M."/>
            <person name="Henrissat B."/>
            <person name="Lombard V."/>
            <person name="Magnuson J.K."/>
            <person name="Kuees U."/>
            <person name="Hori C."/>
            <person name="Igarashi K."/>
            <person name="Samejima M."/>
            <person name="Held B.W."/>
            <person name="Barry K.W."/>
            <person name="LaButti K.M."/>
            <person name="Lapidus A."/>
            <person name="Lindquist E.A."/>
            <person name="Lucas S.M."/>
            <person name="Riley R."/>
            <person name="Salamov A.A."/>
            <person name="Hoffmeister D."/>
            <person name="Schwenk D."/>
            <person name="Hadar Y."/>
            <person name="Yarden O."/>
            <person name="de Vries R.P."/>
            <person name="Wiebenga A."/>
            <person name="Stenlid J."/>
            <person name="Eastwood D."/>
            <person name="Grigoriev I.V."/>
            <person name="Berka R.M."/>
            <person name="Blanchette R.A."/>
            <person name="Kersten P."/>
            <person name="Martinez A.T."/>
            <person name="Vicuna R."/>
            <person name="Cullen D."/>
        </authorList>
    </citation>
    <scope>NUCLEOTIDE SEQUENCE [LARGE SCALE GENOMIC DNA]</scope>
    <source>
        <strain evidence="4 5">B</strain>
    </source>
</reference>
<keyword evidence="2" id="KW-0472">Membrane</keyword>
<feature type="transmembrane region" description="Helical" evidence="2">
    <location>
        <begin position="166"/>
        <end position="187"/>
    </location>
</feature>
<protein>
    <recommendedName>
        <fullName evidence="3">DUF6534 domain-containing protein</fullName>
    </recommendedName>
</protein>
<dbReference type="OrthoDB" id="2535105at2759"/>
<sequence>MSAPPIDVNAVIPPTMGALMLSMVFSSVMYGVTVLQTYQYYDGYWEDPAYMKVFVAALWVLDTAQLVTVIHSNWWYLIANYANVAALNIVPVSLAIEVGFTISIGVLVQSFFAYRVWYTSGRQFIIPLTIVCLTLATFSLGIFYAVTGQRNPVVEEIAKITWATVASLSCSMAADFLITGSLVYYLHRHRSGLRRTDKLINVLIVYTVNTGLLTSIAAMCTIILSKTLVGTQWQVIPYFLVSKFYVNSTLATLNAREKLRNMPAGMSTNGAQLELSTRPDGGSTTMVHKRNRNNHQESEIKFATVTESMADTKVLDTTIDMTSEA</sequence>
<dbReference type="InterPro" id="IPR045339">
    <property type="entry name" value="DUF6534"/>
</dbReference>
<feature type="transmembrane region" description="Helical" evidence="2">
    <location>
        <begin position="20"/>
        <end position="41"/>
    </location>
</feature>
<proteinExistence type="predicted"/>